<sequence>MEFLQEILSAAGADTLRAFTVVPGFGGYFKGVKGVTEFSPGKIVLAVGDMRVSVEGENLTVGRYFMGDMFISGVISSVCIL</sequence>
<protein>
    <submittedName>
        <fullName evidence="1">YabP/YqfC family sporulation protein</fullName>
    </submittedName>
</protein>
<reference evidence="1" key="2">
    <citation type="journal article" date="2021" name="PeerJ">
        <title>Extensive microbial diversity within the chicken gut microbiome revealed by metagenomics and culture.</title>
        <authorList>
            <person name="Gilroy R."/>
            <person name="Ravi A."/>
            <person name="Getino M."/>
            <person name="Pursley I."/>
            <person name="Horton D.L."/>
            <person name="Alikhan N.F."/>
            <person name="Baker D."/>
            <person name="Gharbi K."/>
            <person name="Hall N."/>
            <person name="Watson M."/>
            <person name="Adriaenssens E.M."/>
            <person name="Foster-Nyarko E."/>
            <person name="Jarju S."/>
            <person name="Secka A."/>
            <person name="Antonio M."/>
            <person name="Oren A."/>
            <person name="Chaudhuri R.R."/>
            <person name="La Ragione R."/>
            <person name="Hildebrand F."/>
            <person name="Pallen M.J."/>
        </authorList>
    </citation>
    <scope>NUCLEOTIDE SEQUENCE</scope>
    <source>
        <strain evidence="1">ChiW16-3235</strain>
    </source>
</reference>
<comment type="caution">
    <text evidence="1">The sequence shown here is derived from an EMBL/GenBank/DDBJ whole genome shotgun (WGS) entry which is preliminary data.</text>
</comment>
<proteinExistence type="predicted"/>
<reference evidence="1" key="1">
    <citation type="submission" date="2020-10" db="EMBL/GenBank/DDBJ databases">
        <authorList>
            <person name="Gilroy R."/>
        </authorList>
    </citation>
    <scope>NUCLEOTIDE SEQUENCE</scope>
    <source>
        <strain evidence="1">ChiW16-3235</strain>
    </source>
</reference>
<dbReference type="EMBL" id="DVHK01000133">
    <property type="protein sequence ID" value="HIR67678.1"/>
    <property type="molecule type" value="Genomic_DNA"/>
</dbReference>
<evidence type="ECO:0000313" key="1">
    <source>
        <dbReference type="EMBL" id="HIR67678.1"/>
    </source>
</evidence>
<gene>
    <name evidence="1" type="ORF">IAB94_06505</name>
</gene>
<dbReference type="Pfam" id="PF07873">
    <property type="entry name" value="YabP"/>
    <property type="match status" value="1"/>
</dbReference>
<dbReference type="AlphaFoldDB" id="A0A9D1E718"/>
<evidence type="ECO:0000313" key="2">
    <source>
        <dbReference type="Proteomes" id="UP000823913"/>
    </source>
</evidence>
<name>A0A9D1E718_9FIRM</name>
<dbReference type="Proteomes" id="UP000823913">
    <property type="component" value="Unassembled WGS sequence"/>
</dbReference>
<dbReference type="InterPro" id="IPR022476">
    <property type="entry name" value="Spore_YabP/YqfC"/>
</dbReference>
<accession>A0A9D1E718</accession>
<organism evidence="1 2">
    <name type="scientific">Candidatus Coproplasma avicola</name>
    <dbReference type="NCBI Taxonomy" id="2840744"/>
    <lineage>
        <taxon>Bacteria</taxon>
        <taxon>Bacillati</taxon>
        <taxon>Bacillota</taxon>
        <taxon>Clostridia</taxon>
        <taxon>Eubacteriales</taxon>
        <taxon>Candidatus Coproplasma</taxon>
    </lineage>
</organism>